<keyword evidence="5" id="KW-1185">Reference proteome</keyword>
<dbReference type="RefSeq" id="WP_188641617.1">
    <property type="nucleotide sequence ID" value="NZ_BMID01000001.1"/>
</dbReference>
<evidence type="ECO:0000313" key="4">
    <source>
        <dbReference type="EMBL" id="GGA02866.1"/>
    </source>
</evidence>
<gene>
    <name evidence="4" type="ORF">GCM10010923_09600</name>
</gene>
<dbReference type="CDD" id="cd07341">
    <property type="entry name" value="M56_BlaR1_MecR1_like"/>
    <property type="match status" value="1"/>
</dbReference>
<dbReference type="PANTHER" id="PTHR34978">
    <property type="entry name" value="POSSIBLE SENSOR-TRANSDUCER PROTEIN BLAR"/>
    <property type="match status" value="1"/>
</dbReference>
<feature type="transmembrane region" description="Helical" evidence="2">
    <location>
        <begin position="6"/>
        <end position="22"/>
    </location>
</feature>
<dbReference type="InterPro" id="IPR008756">
    <property type="entry name" value="Peptidase_M56"/>
</dbReference>
<keyword evidence="2" id="KW-0472">Membrane</keyword>
<evidence type="ECO:0000256" key="2">
    <source>
        <dbReference type="SAM" id="Phobius"/>
    </source>
</evidence>
<dbReference type="Proteomes" id="UP000603317">
    <property type="component" value="Unassembled WGS sequence"/>
</dbReference>
<reference evidence="5" key="1">
    <citation type="journal article" date="2019" name="Int. J. Syst. Evol. Microbiol.">
        <title>The Global Catalogue of Microorganisms (GCM) 10K type strain sequencing project: providing services to taxonomists for standard genome sequencing and annotation.</title>
        <authorList>
            <consortium name="The Broad Institute Genomics Platform"/>
            <consortium name="The Broad Institute Genome Sequencing Center for Infectious Disease"/>
            <person name="Wu L."/>
            <person name="Ma J."/>
        </authorList>
    </citation>
    <scope>NUCLEOTIDE SEQUENCE [LARGE SCALE GENOMIC DNA]</scope>
    <source>
        <strain evidence="5">CGMCC 1.15297</strain>
    </source>
</reference>
<sequence length="540" mass="59548">MIDWLLDTLVWTGALIALVLLVRRPVARHLGAQAAYMLWLLPFARLFVPVIELPAALAPEVAAAPAPMVAIDPVVLMAMQAQPAPQPDASWLWFALAIGAWLTGAAVMLGWRYLAYFRMRARLLDGAEEKLRIGGVRIVETGETESPLAFGIVDKVIAVPLDFLETADKRTRNLAIAHEMAHHERGDLIANFAAQPLFALHWFNPLGWLGWRALRRDQEAACDARVISNRDDATRAAYAQTIARFSAGPDLALAAPMACPVLGEKSIIQRLRSLSMADISPRRRWAGRAALATGLLALPLTASFTYATPSVAHDAWASQDAQVEGDRVVIREVDPDAAPVTEEEAEELAEAIEERSEAIAEAAKELEREMRVVFVQDGKVMSEKEMQARAASMDRAAARLRAKGVKDIEVMLDLGDVRMVDAAKLAELEKLGKEMERLEVRVEKSPEWHAKMEKLQSSAMAMVEAELPRVLELQRAVARDGVIAECKKDGEAVPCSTFDFAKVQREALAEARREIKANKDLTETQRQRALEALDKALRAD</sequence>
<evidence type="ECO:0000256" key="1">
    <source>
        <dbReference type="SAM" id="Coils"/>
    </source>
</evidence>
<name>A0ABQ1F9J1_9SPHN</name>
<feature type="transmembrane region" description="Helical" evidence="2">
    <location>
        <begin position="91"/>
        <end position="114"/>
    </location>
</feature>
<evidence type="ECO:0000259" key="3">
    <source>
        <dbReference type="Pfam" id="PF05569"/>
    </source>
</evidence>
<accession>A0ABQ1F9J1</accession>
<keyword evidence="2" id="KW-0812">Transmembrane</keyword>
<organism evidence="4 5">
    <name type="scientific">Blastomonas marina</name>
    <dbReference type="NCBI Taxonomy" id="1867408"/>
    <lineage>
        <taxon>Bacteria</taxon>
        <taxon>Pseudomonadati</taxon>
        <taxon>Pseudomonadota</taxon>
        <taxon>Alphaproteobacteria</taxon>
        <taxon>Sphingomonadales</taxon>
        <taxon>Sphingomonadaceae</taxon>
        <taxon>Blastomonas</taxon>
    </lineage>
</organism>
<dbReference type="InterPro" id="IPR052173">
    <property type="entry name" value="Beta-lactam_resp_regulator"/>
</dbReference>
<feature type="domain" description="Peptidase M56" evidence="3">
    <location>
        <begin position="7"/>
        <end position="272"/>
    </location>
</feature>
<feature type="transmembrane region" description="Helical" evidence="2">
    <location>
        <begin position="285"/>
        <end position="307"/>
    </location>
</feature>
<proteinExistence type="predicted"/>
<dbReference type="Pfam" id="PF05569">
    <property type="entry name" value="Peptidase_M56"/>
    <property type="match status" value="1"/>
</dbReference>
<evidence type="ECO:0000313" key="5">
    <source>
        <dbReference type="Proteomes" id="UP000603317"/>
    </source>
</evidence>
<feature type="coiled-coil region" evidence="1">
    <location>
        <begin position="341"/>
        <end position="369"/>
    </location>
</feature>
<dbReference type="EMBL" id="BMID01000001">
    <property type="protein sequence ID" value="GGA02866.1"/>
    <property type="molecule type" value="Genomic_DNA"/>
</dbReference>
<dbReference type="PANTHER" id="PTHR34978:SF3">
    <property type="entry name" value="SLR0241 PROTEIN"/>
    <property type="match status" value="1"/>
</dbReference>
<comment type="caution">
    <text evidence="4">The sequence shown here is derived from an EMBL/GenBank/DDBJ whole genome shotgun (WGS) entry which is preliminary data.</text>
</comment>
<feature type="transmembrane region" description="Helical" evidence="2">
    <location>
        <begin position="34"/>
        <end position="51"/>
    </location>
</feature>
<keyword evidence="1" id="KW-0175">Coiled coil</keyword>
<keyword evidence="2" id="KW-1133">Transmembrane helix</keyword>
<protein>
    <recommendedName>
        <fullName evidence="3">Peptidase M56 domain-containing protein</fullName>
    </recommendedName>
</protein>